<evidence type="ECO:0000256" key="5">
    <source>
        <dbReference type="ARBA" id="ARBA00022856"/>
    </source>
</evidence>
<dbReference type="PROSITE" id="PS50928">
    <property type="entry name" value="ABC_TM1"/>
    <property type="match status" value="1"/>
</dbReference>
<dbReference type="SUPFAM" id="SSF161098">
    <property type="entry name" value="MetI-like"/>
    <property type="match status" value="1"/>
</dbReference>
<sequence>MMTLFTGSEGRPGGRGAAAVAVLAGLALACAVAPLMADGAVVRRHDADPLVAALLDGRGSLSFALFAGLLGGALGVGWGVLATALGRRAERRLMSTATRLTALPLVLLVPLAAGLLGGGVGILALTVALAVAPAIAGLTHAELNALMRREFLTAARAAGLSEGAILRRHLIPNARRPLLAAGALALPRALAAESFAGLLGLGLPAPLGSWGASAGLAARLGDPVALAAPALLLAVSLWALCAFADSLRPGHPRP</sequence>
<dbReference type="GO" id="GO:0005886">
    <property type="term" value="C:plasma membrane"/>
    <property type="evidence" value="ECO:0007669"/>
    <property type="project" value="UniProtKB-SubCell"/>
</dbReference>
<dbReference type="GO" id="GO:0055085">
    <property type="term" value="P:transmembrane transport"/>
    <property type="evidence" value="ECO:0007669"/>
    <property type="project" value="InterPro"/>
</dbReference>
<keyword evidence="12" id="KW-1185">Reference proteome</keyword>
<evidence type="ECO:0000256" key="7">
    <source>
        <dbReference type="ARBA" id="ARBA00022989"/>
    </source>
</evidence>
<comment type="subcellular location">
    <subcellularLocation>
        <location evidence="1 9">Cell membrane</location>
        <topology evidence="1 9">Multi-pass membrane protein</topology>
    </subcellularLocation>
</comment>
<feature type="domain" description="ABC transmembrane type-1" evidence="10">
    <location>
        <begin position="57"/>
        <end position="244"/>
    </location>
</feature>
<dbReference type="InterPro" id="IPR050366">
    <property type="entry name" value="BP-dependent_transpt_permease"/>
</dbReference>
<keyword evidence="8 9" id="KW-0472">Membrane</keyword>
<proteinExistence type="inferred from homology"/>
<keyword evidence="6" id="KW-0653">Protein transport</keyword>
<evidence type="ECO:0000256" key="9">
    <source>
        <dbReference type="RuleBase" id="RU363032"/>
    </source>
</evidence>
<dbReference type="GO" id="GO:0015833">
    <property type="term" value="P:peptide transport"/>
    <property type="evidence" value="ECO:0007669"/>
    <property type="project" value="UniProtKB-KW"/>
</dbReference>
<name>A0A433JBL2_9PROT</name>
<keyword evidence="5" id="KW-0571">Peptide transport</keyword>
<dbReference type="RefSeq" id="WP_126996977.1">
    <property type="nucleotide sequence ID" value="NZ_JBNPXW010000004.1"/>
</dbReference>
<protein>
    <submittedName>
        <fullName evidence="11">ABC transporter permease subunit</fullName>
    </submittedName>
</protein>
<dbReference type="OrthoDB" id="7306992at2"/>
<evidence type="ECO:0000256" key="6">
    <source>
        <dbReference type="ARBA" id="ARBA00022927"/>
    </source>
</evidence>
<keyword evidence="2 9" id="KW-0813">Transport</keyword>
<evidence type="ECO:0000256" key="1">
    <source>
        <dbReference type="ARBA" id="ARBA00004651"/>
    </source>
</evidence>
<organism evidence="11 12">
    <name type="scientific">Azospirillum doebereinerae</name>
    <dbReference type="NCBI Taxonomy" id="92933"/>
    <lineage>
        <taxon>Bacteria</taxon>
        <taxon>Pseudomonadati</taxon>
        <taxon>Pseudomonadota</taxon>
        <taxon>Alphaproteobacteria</taxon>
        <taxon>Rhodospirillales</taxon>
        <taxon>Azospirillaceae</taxon>
        <taxon>Azospirillum</taxon>
    </lineage>
</organism>
<feature type="transmembrane region" description="Helical" evidence="9">
    <location>
        <begin position="223"/>
        <end position="244"/>
    </location>
</feature>
<reference evidence="11 12" key="1">
    <citation type="submission" date="2018-12" db="EMBL/GenBank/DDBJ databases">
        <authorList>
            <person name="Yang Y."/>
        </authorList>
    </citation>
    <scope>NUCLEOTIDE SEQUENCE [LARGE SCALE GENOMIC DNA]</scope>
    <source>
        <strain evidence="11 12">GSF71</strain>
    </source>
</reference>
<dbReference type="Pfam" id="PF00528">
    <property type="entry name" value="BPD_transp_1"/>
    <property type="match status" value="1"/>
</dbReference>
<dbReference type="Proteomes" id="UP000280346">
    <property type="component" value="Unassembled WGS sequence"/>
</dbReference>
<evidence type="ECO:0000256" key="8">
    <source>
        <dbReference type="ARBA" id="ARBA00023136"/>
    </source>
</evidence>
<keyword evidence="3" id="KW-1003">Cell membrane</keyword>
<evidence type="ECO:0000256" key="4">
    <source>
        <dbReference type="ARBA" id="ARBA00022692"/>
    </source>
</evidence>
<evidence type="ECO:0000256" key="2">
    <source>
        <dbReference type="ARBA" id="ARBA00022448"/>
    </source>
</evidence>
<feature type="transmembrane region" description="Helical" evidence="9">
    <location>
        <begin position="97"/>
        <end position="116"/>
    </location>
</feature>
<dbReference type="EMBL" id="RZIJ01000005">
    <property type="protein sequence ID" value="RUQ73813.1"/>
    <property type="molecule type" value="Genomic_DNA"/>
</dbReference>
<dbReference type="Gene3D" id="1.10.3720.10">
    <property type="entry name" value="MetI-like"/>
    <property type="match status" value="1"/>
</dbReference>
<comment type="similarity">
    <text evidence="9">Belongs to the binding-protein-dependent transport system permease family.</text>
</comment>
<keyword evidence="4 9" id="KW-0812">Transmembrane</keyword>
<comment type="caution">
    <text evidence="11">The sequence shown here is derived from an EMBL/GenBank/DDBJ whole genome shotgun (WGS) entry which is preliminary data.</text>
</comment>
<dbReference type="InterPro" id="IPR000515">
    <property type="entry name" value="MetI-like"/>
</dbReference>
<dbReference type="AlphaFoldDB" id="A0A433JBL2"/>
<dbReference type="PANTHER" id="PTHR43386">
    <property type="entry name" value="OLIGOPEPTIDE TRANSPORT SYSTEM PERMEASE PROTEIN APPC"/>
    <property type="match status" value="1"/>
</dbReference>
<keyword evidence="7 9" id="KW-1133">Transmembrane helix</keyword>
<gene>
    <name evidence="11" type="ORF">EJ913_09175</name>
</gene>
<evidence type="ECO:0000313" key="11">
    <source>
        <dbReference type="EMBL" id="RUQ73813.1"/>
    </source>
</evidence>
<dbReference type="PANTHER" id="PTHR43386:SF1">
    <property type="entry name" value="D,D-DIPEPTIDE TRANSPORT SYSTEM PERMEASE PROTEIN DDPC-RELATED"/>
    <property type="match status" value="1"/>
</dbReference>
<accession>A0A433JBL2</accession>
<dbReference type="GO" id="GO:0015031">
    <property type="term" value="P:protein transport"/>
    <property type="evidence" value="ECO:0007669"/>
    <property type="project" value="UniProtKB-KW"/>
</dbReference>
<feature type="transmembrane region" description="Helical" evidence="9">
    <location>
        <begin position="61"/>
        <end position="85"/>
    </location>
</feature>
<evidence type="ECO:0000313" key="12">
    <source>
        <dbReference type="Proteomes" id="UP000280346"/>
    </source>
</evidence>
<evidence type="ECO:0000256" key="3">
    <source>
        <dbReference type="ARBA" id="ARBA00022475"/>
    </source>
</evidence>
<dbReference type="InterPro" id="IPR035906">
    <property type="entry name" value="MetI-like_sf"/>
</dbReference>
<evidence type="ECO:0000259" key="10">
    <source>
        <dbReference type="PROSITE" id="PS50928"/>
    </source>
</evidence>